<accession>A0A0F7FTT9</accession>
<dbReference type="KEGG" id="sxi:SXIM_23280"/>
<dbReference type="Pfam" id="PF13527">
    <property type="entry name" value="Acetyltransf_9"/>
    <property type="match status" value="1"/>
</dbReference>
<protein>
    <submittedName>
        <fullName evidence="2">Aminoglycoside 2'-N-acetyltransferase Aac</fullName>
    </submittedName>
</protein>
<sequence length="187" mass="20270">MTAMAAPEPQIVHTAQLDADTRTAVRALLDEAFDGDFTDEDWSHTLGGLHALIRTPDGLVIGHGAVIQRRLLHGGRAIRTGYLEGVAVRAGHRGHGHGAALLRALEEIVRRAYDLGALASSEDARDFYAARGWRKWQGPTFAMTAEGLARTAEDDDGVFVLPVRPPADIPLDLAGELSCDWRDGDVW</sequence>
<dbReference type="PATRIC" id="fig|408015.6.peg.2363"/>
<dbReference type="SUPFAM" id="SSF55729">
    <property type="entry name" value="Acyl-CoA N-acyltransferases (Nat)"/>
    <property type="match status" value="1"/>
</dbReference>
<dbReference type="Proteomes" id="UP000034034">
    <property type="component" value="Chromosome"/>
</dbReference>
<dbReference type="EMBL" id="CP009922">
    <property type="protein sequence ID" value="AKG43712.1"/>
    <property type="molecule type" value="Genomic_DNA"/>
</dbReference>
<reference evidence="2" key="1">
    <citation type="submission" date="2019-08" db="EMBL/GenBank/DDBJ databases">
        <title>Complete genome sequence of a mangrove-derived Streptomyces xiamenensis.</title>
        <authorList>
            <person name="Xu J."/>
        </authorList>
    </citation>
    <scope>NUCLEOTIDE SEQUENCE</scope>
    <source>
        <strain evidence="2">318</strain>
    </source>
</reference>
<dbReference type="CDD" id="cd04301">
    <property type="entry name" value="NAT_SF"/>
    <property type="match status" value="1"/>
</dbReference>
<dbReference type="InterPro" id="IPR016181">
    <property type="entry name" value="Acyl_CoA_acyltransferase"/>
</dbReference>
<dbReference type="GO" id="GO:0016747">
    <property type="term" value="F:acyltransferase activity, transferring groups other than amino-acyl groups"/>
    <property type="evidence" value="ECO:0007669"/>
    <property type="project" value="InterPro"/>
</dbReference>
<evidence type="ECO:0000313" key="3">
    <source>
        <dbReference type="Proteomes" id="UP000034034"/>
    </source>
</evidence>
<gene>
    <name evidence="2" type="ORF">SXIM_23280</name>
</gene>
<dbReference type="HOGENOM" id="CLU_106718_0_0_11"/>
<dbReference type="STRING" id="408015.SXIM_23280"/>
<organism evidence="2 3">
    <name type="scientific">Streptomyces xiamenensis</name>
    <dbReference type="NCBI Taxonomy" id="408015"/>
    <lineage>
        <taxon>Bacteria</taxon>
        <taxon>Bacillati</taxon>
        <taxon>Actinomycetota</taxon>
        <taxon>Actinomycetes</taxon>
        <taxon>Kitasatosporales</taxon>
        <taxon>Streptomycetaceae</taxon>
        <taxon>Streptomyces</taxon>
    </lineage>
</organism>
<evidence type="ECO:0000259" key="1">
    <source>
        <dbReference type="PROSITE" id="PS51186"/>
    </source>
</evidence>
<dbReference type="InterPro" id="IPR000182">
    <property type="entry name" value="GNAT_dom"/>
</dbReference>
<keyword evidence="3" id="KW-1185">Reference proteome</keyword>
<dbReference type="Gene3D" id="3.40.630.30">
    <property type="match status" value="1"/>
</dbReference>
<dbReference type="PROSITE" id="PS51186">
    <property type="entry name" value="GNAT"/>
    <property type="match status" value="1"/>
</dbReference>
<feature type="domain" description="N-acetyltransferase" evidence="1">
    <location>
        <begin position="12"/>
        <end position="153"/>
    </location>
</feature>
<evidence type="ECO:0000313" key="2">
    <source>
        <dbReference type="EMBL" id="AKG43712.1"/>
    </source>
</evidence>
<dbReference type="AlphaFoldDB" id="A0A0F7FTT9"/>
<name>A0A0F7FTT9_9ACTN</name>
<proteinExistence type="predicted"/>